<keyword evidence="3" id="KW-0560">Oxidoreductase</keyword>
<dbReference type="GO" id="GO:0016853">
    <property type="term" value="F:isomerase activity"/>
    <property type="evidence" value="ECO:0007669"/>
    <property type="project" value="UniProtKB-KW"/>
</dbReference>
<protein>
    <submittedName>
        <fullName evidence="8">Protein-disulfide isomerase</fullName>
    </submittedName>
</protein>
<dbReference type="GO" id="GO:0016491">
    <property type="term" value="F:oxidoreductase activity"/>
    <property type="evidence" value="ECO:0007669"/>
    <property type="project" value="UniProtKB-KW"/>
</dbReference>
<dbReference type="SUPFAM" id="SSF52833">
    <property type="entry name" value="Thioredoxin-like"/>
    <property type="match status" value="1"/>
</dbReference>
<name>A0A1H0YID5_9MICO</name>
<reference evidence="8 9" key="1">
    <citation type="submission" date="2016-10" db="EMBL/GenBank/DDBJ databases">
        <authorList>
            <person name="de Groot N.N."/>
        </authorList>
    </citation>
    <scope>NUCLEOTIDE SEQUENCE [LARGE SCALE GENOMIC DNA]</scope>
    <source>
        <strain evidence="8 9">DSM 22788</strain>
    </source>
</reference>
<keyword evidence="8" id="KW-0413">Isomerase</keyword>
<keyword evidence="4" id="KW-1015">Disulfide bond</keyword>
<evidence type="ECO:0000256" key="3">
    <source>
        <dbReference type="ARBA" id="ARBA00023002"/>
    </source>
</evidence>
<proteinExistence type="inferred from homology"/>
<keyword evidence="2" id="KW-0732">Signal</keyword>
<dbReference type="InterPro" id="IPR012336">
    <property type="entry name" value="Thioredoxin-like_fold"/>
</dbReference>
<dbReference type="OrthoDB" id="117402at2"/>
<evidence type="ECO:0000256" key="5">
    <source>
        <dbReference type="ARBA" id="ARBA00023284"/>
    </source>
</evidence>
<dbReference type="Proteomes" id="UP000182690">
    <property type="component" value="Unassembled WGS sequence"/>
</dbReference>
<dbReference type="EMBL" id="FNKB01000001">
    <property type="protein sequence ID" value="SDQ14823.1"/>
    <property type="molecule type" value="Genomic_DNA"/>
</dbReference>
<comment type="similarity">
    <text evidence="1">Belongs to the thioredoxin family. DsbA subfamily.</text>
</comment>
<accession>A0A1H0YID5</accession>
<evidence type="ECO:0000256" key="6">
    <source>
        <dbReference type="SAM" id="Phobius"/>
    </source>
</evidence>
<dbReference type="PROSITE" id="PS51352">
    <property type="entry name" value="THIOREDOXIN_2"/>
    <property type="match status" value="1"/>
</dbReference>
<dbReference type="PANTHER" id="PTHR13887:SF14">
    <property type="entry name" value="DISULFIDE BOND FORMATION PROTEIN D"/>
    <property type="match status" value="1"/>
</dbReference>
<dbReference type="Gene3D" id="3.40.30.10">
    <property type="entry name" value="Glutaredoxin"/>
    <property type="match status" value="1"/>
</dbReference>
<organism evidence="8 9">
    <name type="scientific">Leucobacter chromiiresistens</name>
    <dbReference type="NCBI Taxonomy" id="1079994"/>
    <lineage>
        <taxon>Bacteria</taxon>
        <taxon>Bacillati</taxon>
        <taxon>Actinomycetota</taxon>
        <taxon>Actinomycetes</taxon>
        <taxon>Micrococcales</taxon>
        <taxon>Microbacteriaceae</taxon>
        <taxon>Leucobacter</taxon>
    </lineage>
</organism>
<feature type="transmembrane region" description="Helical" evidence="6">
    <location>
        <begin position="20"/>
        <end position="40"/>
    </location>
</feature>
<dbReference type="RefSeq" id="WP_050803087.1">
    <property type="nucleotide sequence ID" value="NZ_FNKB01000001.1"/>
</dbReference>
<evidence type="ECO:0000256" key="4">
    <source>
        <dbReference type="ARBA" id="ARBA00023157"/>
    </source>
</evidence>
<keyword evidence="5" id="KW-0676">Redox-active center</keyword>
<keyword evidence="6" id="KW-0812">Transmembrane</keyword>
<dbReference type="InterPro" id="IPR013766">
    <property type="entry name" value="Thioredoxin_domain"/>
</dbReference>
<dbReference type="PANTHER" id="PTHR13887">
    <property type="entry name" value="GLUTATHIONE S-TRANSFERASE KAPPA"/>
    <property type="match status" value="1"/>
</dbReference>
<evidence type="ECO:0000313" key="8">
    <source>
        <dbReference type="EMBL" id="SDQ14823.1"/>
    </source>
</evidence>
<dbReference type="InterPro" id="IPR036249">
    <property type="entry name" value="Thioredoxin-like_sf"/>
</dbReference>
<evidence type="ECO:0000313" key="9">
    <source>
        <dbReference type="Proteomes" id="UP000182690"/>
    </source>
</evidence>
<dbReference type="AlphaFoldDB" id="A0A1H0YID5"/>
<evidence type="ECO:0000259" key="7">
    <source>
        <dbReference type="PROSITE" id="PS51352"/>
    </source>
</evidence>
<keyword evidence="6" id="KW-0472">Membrane</keyword>
<evidence type="ECO:0000256" key="2">
    <source>
        <dbReference type="ARBA" id="ARBA00022729"/>
    </source>
</evidence>
<gene>
    <name evidence="8" type="ORF">SAMN04488565_0897</name>
</gene>
<keyword evidence="6" id="KW-1133">Transmembrane helix</keyword>
<sequence length="231" mass="25336">MEKSIRPSFWGPLSTSTKAAIISVPAVLLVAAIAIFWTILSRPEPVALPTGDKAARTLAEDSHYLDSAGPDAPTVVEFLDFEGEACGALYPYIEQMREKYDGRINYVVRYFPLNGHFNSMNAAIAVEAAAEQGKYEDMFHLMFKTQKQWGEGRESEAERFRGYAEQIGLDMERFDNAVAAPDTKARVQKDFDAGEALGVTGTPTFFLDGETIELTGPEDLPNALDAALSAE</sequence>
<feature type="domain" description="Thioredoxin" evidence="7">
    <location>
        <begin position="13"/>
        <end position="229"/>
    </location>
</feature>
<evidence type="ECO:0000256" key="1">
    <source>
        <dbReference type="ARBA" id="ARBA00005791"/>
    </source>
</evidence>
<dbReference type="Pfam" id="PF13462">
    <property type="entry name" value="Thioredoxin_4"/>
    <property type="match status" value="1"/>
</dbReference>
<dbReference type="STRING" id="1079994.SAMN04488565_0897"/>